<dbReference type="EMBL" id="KL197716">
    <property type="protein sequence ID" value="KDQ59343.1"/>
    <property type="molecule type" value="Genomic_DNA"/>
</dbReference>
<evidence type="ECO:0000313" key="3">
    <source>
        <dbReference type="Proteomes" id="UP000027265"/>
    </source>
</evidence>
<accession>A0A067PWZ6</accession>
<dbReference type="InParanoid" id="A0A067PWZ6"/>
<evidence type="ECO:0008006" key="4">
    <source>
        <dbReference type="Google" id="ProtNLM"/>
    </source>
</evidence>
<dbReference type="HOGENOM" id="CLU_2427321_0_0_1"/>
<keyword evidence="3" id="KW-1185">Reference proteome</keyword>
<keyword evidence="1" id="KW-0732">Signal</keyword>
<feature type="signal peptide" evidence="1">
    <location>
        <begin position="1"/>
        <end position="18"/>
    </location>
</feature>
<protein>
    <recommendedName>
        <fullName evidence="4">Secreted protein</fullName>
    </recommendedName>
</protein>
<sequence length="91" mass="10231">MSPRVGLIAVLLLAQSPGQQRCLLRVNDHPHRHTQFDRSTFCQGIGCLAATITSINFTSEPSIYAMRLPDLWDHCAQRWDLPYGTDSHPKA</sequence>
<feature type="chain" id="PRO_5001643553" description="Secreted protein" evidence="1">
    <location>
        <begin position="19"/>
        <end position="91"/>
    </location>
</feature>
<evidence type="ECO:0000313" key="2">
    <source>
        <dbReference type="EMBL" id="KDQ59343.1"/>
    </source>
</evidence>
<dbReference type="AlphaFoldDB" id="A0A067PWZ6"/>
<evidence type="ECO:0000256" key="1">
    <source>
        <dbReference type="SAM" id="SignalP"/>
    </source>
</evidence>
<organism evidence="2 3">
    <name type="scientific">Jaapia argillacea MUCL 33604</name>
    <dbReference type="NCBI Taxonomy" id="933084"/>
    <lineage>
        <taxon>Eukaryota</taxon>
        <taxon>Fungi</taxon>
        <taxon>Dikarya</taxon>
        <taxon>Basidiomycota</taxon>
        <taxon>Agaricomycotina</taxon>
        <taxon>Agaricomycetes</taxon>
        <taxon>Agaricomycetidae</taxon>
        <taxon>Jaapiales</taxon>
        <taxon>Jaapiaceae</taxon>
        <taxon>Jaapia</taxon>
    </lineage>
</organism>
<reference evidence="3" key="1">
    <citation type="journal article" date="2014" name="Proc. Natl. Acad. Sci. U.S.A.">
        <title>Extensive sampling of basidiomycete genomes demonstrates inadequacy of the white-rot/brown-rot paradigm for wood decay fungi.</title>
        <authorList>
            <person name="Riley R."/>
            <person name="Salamov A.A."/>
            <person name="Brown D.W."/>
            <person name="Nagy L.G."/>
            <person name="Floudas D."/>
            <person name="Held B.W."/>
            <person name="Levasseur A."/>
            <person name="Lombard V."/>
            <person name="Morin E."/>
            <person name="Otillar R."/>
            <person name="Lindquist E.A."/>
            <person name="Sun H."/>
            <person name="LaButti K.M."/>
            <person name="Schmutz J."/>
            <person name="Jabbour D."/>
            <person name="Luo H."/>
            <person name="Baker S.E."/>
            <person name="Pisabarro A.G."/>
            <person name="Walton J.D."/>
            <person name="Blanchette R.A."/>
            <person name="Henrissat B."/>
            <person name="Martin F."/>
            <person name="Cullen D."/>
            <person name="Hibbett D.S."/>
            <person name="Grigoriev I.V."/>
        </authorList>
    </citation>
    <scope>NUCLEOTIDE SEQUENCE [LARGE SCALE GENOMIC DNA]</scope>
    <source>
        <strain evidence="3">MUCL 33604</strain>
    </source>
</reference>
<dbReference type="Proteomes" id="UP000027265">
    <property type="component" value="Unassembled WGS sequence"/>
</dbReference>
<proteinExistence type="predicted"/>
<name>A0A067PWZ6_9AGAM</name>
<gene>
    <name evidence="2" type="ORF">JAAARDRAFT_660161</name>
</gene>